<evidence type="ECO:0000256" key="13">
    <source>
        <dbReference type="ARBA" id="ARBA00048639"/>
    </source>
</evidence>
<dbReference type="EC" id="1.3.5.2" evidence="15"/>
<comment type="subcellular location">
    <subcellularLocation>
        <location evidence="15">Cell membrane</location>
        <topology evidence="15">Peripheral membrane protein</topology>
    </subcellularLocation>
    <subcellularLocation>
        <location evidence="3">Membrane</location>
    </subcellularLocation>
</comment>
<keyword evidence="8 15" id="KW-0285">Flavoprotein</keyword>
<feature type="binding site" evidence="15">
    <location>
        <position position="70"/>
    </location>
    <ligand>
        <name>substrate</name>
    </ligand>
</feature>
<dbReference type="InterPro" id="IPR005720">
    <property type="entry name" value="Dihydroorotate_DH_cat"/>
</dbReference>
<keyword evidence="15" id="KW-1003">Cell membrane</keyword>
<dbReference type="SUPFAM" id="SSF51395">
    <property type="entry name" value="FMN-linked oxidoreductases"/>
    <property type="match status" value="1"/>
</dbReference>
<evidence type="ECO:0000313" key="20">
    <source>
        <dbReference type="Proteomes" id="UP000317180"/>
    </source>
</evidence>
<evidence type="ECO:0000256" key="7">
    <source>
        <dbReference type="ARBA" id="ARBA00011669"/>
    </source>
</evidence>
<dbReference type="InterPro" id="IPR013785">
    <property type="entry name" value="Aldolase_TIM"/>
</dbReference>
<dbReference type="InterPro" id="IPR005719">
    <property type="entry name" value="Dihydroorotate_DH_2"/>
</dbReference>
<feature type="binding site" evidence="15">
    <location>
        <position position="144"/>
    </location>
    <ligand>
        <name>FMN</name>
        <dbReference type="ChEBI" id="CHEBI:58210"/>
    </ligand>
</feature>
<dbReference type="InterPro" id="IPR050074">
    <property type="entry name" value="DHO_dehydrogenase"/>
</dbReference>
<feature type="binding site" evidence="15">
    <location>
        <position position="177"/>
    </location>
    <ligand>
        <name>substrate</name>
    </ligand>
</feature>
<name>A0A3M8AF44_9BACL</name>
<feature type="binding site" evidence="15">
    <location>
        <begin position="66"/>
        <end position="70"/>
    </location>
    <ligand>
        <name>FMN</name>
        <dbReference type="ChEBI" id="CHEBI:58210"/>
    </ligand>
</feature>
<keyword evidence="11 15" id="KW-0560">Oxidoreductase</keyword>
<evidence type="ECO:0000256" key="5">
    <source>
        <dbReference type="ARBA" id="ARBA00005161"/>
    </source>
</evidence>
<reference evidence="18 19" key="1">
    <citation type="submission" date="2018-10" db="EMBL/GenBank/DDBJ databases">
        <title>Phylogenomics of Brevibacillus.</title>
        <authorList>
            <person name="Dunlap C."/>
        </authorList>
    </citation>
    <scope>NUCLEOTIDE SEQUENCE [LARGE SCALE GENOMIC DNA]</scope>
    <source>
        <strain evidence="18 19">NRRL NRS 1219</strain>
    </source>
</reference>
<keyword evidence="9 15" id="KW-0288">FMN</keyword>
<dbReference type="Proteomes" id="UP000276178">
    <property type="component" value="Unassembled WGS sequence"/>
</dbReference>
<evidence type="ECO:0000256" key="3">
    <source>
        <dbReference type="ARBA" id="ARBA00004370"/>
    </source>
</evidence>
<evidence type="ECO:0000256" key="2">
    <source>
        <dbReference type="ARBA" id="ARBA00003616"/>
    </source>
</evidence>
<comment type="catalytic activity">
    <reaction evidence="13 15">
        <text>(S)-dihydroorotate + a quinone = orotate + a quinol</text>
        <dbReference type="Rhea" id="RHEA:30187"/>
        <dbReference type="ChEBI" id="CHEBI:24646"/>
        <dbReference type="ChEBI" id="CHEBI:30839"/>
        <dbReference type="ChEBI" id="CHEBI:30864"/>
        <dbReference type="ChEBI" id="CHEBI:132124"/>
        <dbReference type="EC" id="1.3.5.2"/>
    </reaction>
</comment>
<feature type="binding site" evidence="15">
    <location>
        <begin position="115"/>
        <end position="119"/>
    </location>
    <ligand>
        <name>substrate</name>
    </ligand>
</feature>
<dbReference type="RefSeq" id="WP_005835873.1">
    <property type="nucleotide sequence ID" value="NZ_BJOD01000067.1"/>
</dbReference>
<dbReference type="CDD" id="cd04738">
    <property type="entry name" value="DHOD_2_like"/>
    <property type="match status" value="1"/>
</dbReference>
<comment type="function">
    <text evidence="2">Catalyzes the conversion of dihydroorotate to orotate with NAD(+) as electron acceptor.</text>
</comment>
<feature type="binding site" evidence="15">
    <location>
        <position position="250"/>
    </location>
    <ligand>
        <name>FMN</name>
        <dbReference type="ChEBI" id="CHEBI:58210"/>
    </ligand>
</feature>
<keyword evidence="12 15" id="KW-0472">Membrane</keyword>
<reference evidence="17 20" key="2">
    <citation type="submission" date="2019-06" db="EMBL/GenBank/DDBJ databases">
        <title>Whole genome shotgun sequence of Brevibacillus agri NBRC 15538.</title>
        <authorList>
            <person name="Hosoyama A."/>
            <person name="Uohara A."/>
            <person name="Ohji S."/>
            <person name="Ichikawa N."/>
        </authorList>
    </citation>
    <scope>NUCLEOTIDE SEQUENCE [LARGE SCALE GENOMIC DNA]</scope>
    <source>
        <strain evidence="17 20">NBRC 15538</strain>
    </source>
</reference>
<evidence type="ECO:0000313" key="17">
    <source>
        <dbReference type="EMBL" id="GED28329.1"/>
    </source>
</evidence>
<evidence type="ECO:0000256" key="10">
    <source>
        <dbReference type="ARBA" id="ARBA00022975"/>
    </source>
</evidence>
<proteinExistence type="inferred from homology"/>
<dbReference type="GO" id="GO:0005737">
    <property type="term" value="C:cytoplasm"/>
    <property type="evidence" value="ECO:0007669"/>
    <property type="project" value="InterPro"/>
</dbReference>
<feature type="binding site" evidence="15">
    <location>
        <begin position="251"/>
        <end position="252"/>
    </location>
    <ligand>
        <name>substrate</name>
    </ligand>
</feature>
<dbReference type="EMBL" id="RHHN01000078">
    <property type="protein sequence ID" value="RNB49778.1"/>
    <property type="molecule type" value="Genomic_DNA"/>
</dbReference>
<comment type="subunit">
    <text evidence="15">Monomer.</text>
</comment>
<comment type="similarity">
    <text evidence="6 15">Belongs to the dihydroorotate dehydrogenase family. Type 2 subfamily.</text>
</comment>
<organism evidence="18 19">
    <name type="scientific">Brevibacillus agri</name>
    <dbReference type="NCBI Taxonomy" id="51101"/>
    <lineage>
        <taxon>Bacteria</taxon>
        <taxon>Bacillati</taxon>
        <taxon>Bacillota</taxon>
        <taxon>Bacilli</taxon>
        <taxon>Bacillales</taxon>
        <taxon>Paenibacillaceae</taxon>
        <taxon>Brevibacillus</taxon>
    </lineage>
</organism>
<comment type="caution">
    <text evidence="18">The sequence shown here is derived from an EMBL/GenBank/DDBJ whole genome shotgun (WGS) entry which is preliminary data.</text>
</comment>
<dbReference type="Pfam" id="PF01180">
    <property type="entry name" value="DHO_dh"/>
    <property type="match status" value="1"/>
</dbReference>
<dbReference type="GO" id="GO:0044205">
    <property type="term" value="P:'de novo' UMP biosynthetic process"/>
    <property type="evidence" value="ECO:0007669"/>
    <property type="project" value="UniProtKB-UniRule"/>
</dbReference>
<gene>
    <name evidence="15 17" type="primary">pyrD</name>
    <name evidence="17" type="ORF">BAG01nite_44310</name>
    <name evidence="18" type="ORF">EB820_22690</name>
</gene>
<feature type="binding site" evidence="15">
    <location>
        <position position="177"/>
    </location>
    <ligand>
        <name>FMN</name>
        <dbReference type="ChEBI" id="CHEBI:58210"/>
    </ligand>
</feature>
<keyword evidence="20" id="KW-1185">Reference proteome</keyword>
<dbReference type="GO" id="GO:0004589">
    <property type="term" value="F:dihydroorotate dehydrogenase (NAD+) activity"/>
    <property type="evidence" value="ECO:0007669"/>
    <property type="project" value="UniProtKB-EC"/>
</dbReference>
<feature type="binding site" evidence="15">
    <location>
        <position position="222"/>
    </location>
    <ligand>
        <name>FMN</name>
        <dbReference type="ChEBI" id="CHEBI:58210"/>
    </ligand>
</feature>
<dbReference type="InterPro" id="IPR001295">
    <property type="entry name" value="Dihydroorotate_DH_CS"/>
</dbReference>
<evidence type="ECO:0000256" key="12">
    <source>
        <dbReference type="ARBA" id="ARBA00023136"/>
    </source>
</evidence>
<comment type="subunit">
    <text evidence="7">Heterotetramer of 2 PyrK and 2 PyrD type B subunits.</text>
</comment>
<dbReference type="PANTHER" id="PTHR48109:SF4">
    <property type="entry name" value="DIHYDROOROTATE DEHYDROGENASE (QUINONE), MITOCHONDRIAL"/>
    <property type="match status" value="1"/>
</dbReference>
<dbReference type="UniPathway" id="UPA00070">
    <property type="reaction ID" value="UER00945"/>
</dbReference>
<dbReference type="EMBL" id="BJOD01000067">
    <property type="protein sequence ID" value="GED28329.1"/>
    <property type="molecule type" value="Genomic_DNA"/>
</dbReference>
<evidence type="ECO:0000256" key="4">
    <source>
        <dbReference type="ARBA" id="ARBA00004715"/>
    </source>
</evidence>
<feature type="binding site" evidence="15">
    <location>
        <position position="302"/>
    </location>
    <ligand>
        <name>FMN</name>
        <dbReference type="ChEBI" id="CHEBI:58210"/>
    </ligand>
</feature>
<evidence type="ECO:0000313" key="19">
    <source>
        <dbReference type="Proteomes" id="UP000276178"/>
    </source>
</evidence>
<dbReference type="PANTHER" id="PTHR48109">
    <property type="entry name" value="DIHYDROOROTATE DEHYDROGENASE (QUINONE), MITOCHONDRIAL-RELATED"/>
    <property type="match status" value="1"/>
</dbReference>
<dbReference type="NCBIfam" id="NF003645">
    <property type="entry name" value="PRK05286.1-2"/>
    <property type="match status" value="1"/>
</dbReference>
<keyword evidence="10 15" id="KW-0665">Pyrimidine biosynthesis</keyword>
<evidence type="ECO:0000256" key="14">
    <source>
        <dbReference type="ARBA" id="ARBA00048996"/>
    </source>
</evidence>
<dbReference type="OrthoDB" id="9802377at2"/>
<comment type="cofactor">
    <cofactor evidence="15">
        <name>FMN</name>
        <dbReference type="ChEBI" id="CHEBI:58210"/>
    </cofactor>
    <text evidence="15">Binds 1 FMN per subunit.</text>
</comment>
<feature type="binding site" evidence="15">
    <location>
        <begin position="323"/>
        <end position="324"/>
    </location>
    <ligand>
        <name>FMN</name>
        <dbReference type="ChEBI" id="CHEBI:58210"/>
    </ligand>
</feature>
<feature type="domain" description="Dihydroorotate dehydrogenase catalytic" evidence="16">
    <location>
        <begin position="49"/>
        <end position="345"/>
    </location>
</feature>
<dbReference type="NCBIfam" id="NF003652">
    <property type="entry name" value="PRK05286.2-5"/>
    <property type="match status" value="1"/>
</dbReference>
<comment type="pathway">
    <text evidence="5 15">Pyrimidine metabolism; UMP biosynthesis via de novo pathway; orotate from (S)-dihydroorotate (quinone route): step 1/1.</text>
</comment>
<dbReference type="HAMAP" id="MF_00225">
    <property type="entry name" value="DHO_dh_type2"/>
    <property type="match status" value="1"/>
</dbReference>
<comment type="function">
    <text evidence="1 15">Catalyzes the conversion of dihydroorotate to orotate with quinone as electron acceptor.</text>
</comment>
<feature type="binding site" evidence="15">
    <location>
        <position position="182"/>
    </location>
    <ligand>
        <name>substrate</name>
    </ligand>
</feature>
<feature type="binding site" evidence="15">
    <location>
        <position position="90"/>
    </location>
    <ligand>
        <name>FMN</name>
        <dbReference type="ChEBI" id="CHEBI:58210"/>
    </ligand>
</feature>
<dbReference type="Proteomes" id="UP000317180">
    <property type="component" value="Unassembled WGS sequence"/>
</dbReference>
<dbReference type="NCBIfam" id="TIGR01036">
    <property type="entry name" value="pyrD_sub2"/>
    <property type="match status" value="1"/>
</dbReference>
<dbReference type="GO" id="GO:0005886">
    <property type="term" value="C:plasma membrane"/>
    <property type="evidence" value="ECO:0007669"/>
    <property type="project" value="UniProtKB-SubCell"/>
</dbReference>
<evidence type="ECO:0000256" key="15">
    <source>
        <dbReference type="HAMAP-Rule" id="MF_00225"/>
    </source>
</evidence>
<comment type="catalytic activity">
    <reaction evidence="14">
        <text>(S)-dihydroorotate + NAD(+) = orotate + NADH + H(+)</text>
        <dbReference type="Rhea" id="RHEA:13513"/>
        <dbReference type="ChEBI" id="CHEBI:15378"/>
        <dbReference type="ChEBI" id="CHEBI:30839"/>
        <dbReference type="ChEBI" id="CHEBI:30864"/>
        <dbReference type="ChEBI" id="CHEBI:57540"/>
        <dbReference type="ChEBI" id="CHEBI:57945"/>
        <dbReference type="EC" id="1.3.1.14"/>
    </reaction>
</comment>
<evidence type="ECO:0000259" key="16">
    <source>
        <dbReference type="Pfam" id="PF01180"/>
    </source>
</evidence>
<dbReference type="Gene3D" id="3.20.20.70">
    <property type="entry name" value="Aldolase class I"/>
    <property type="match status" value="1"/>
</dbReference>
<dbReference type="PROSITE" id="PS00912">
    <property type="entry name" value="DHODEHASE_2"/>
    <property type="match status" value="1"/>
</dbReference>
<comment type="pathway">
    <text evidence="4">Pyrimidine metabolism; UMP biosynthesis via de novo pathway; orotate from (S)-dihydroorotate (NAD(+) route): step 1/1.</text>
</comment>
<evidence type="ECO:0000256" key="1">
    <source>
        <dbReference type="ARBA" id="ARBA00003125"/>
    </source>
</evidence>
<dbReference type="PROSITE" id="PS00911">
    <property type="entry name" value="DHODEHASE_1"/>
    <property type="match status" value="1"/>
</dbReference>
<protein>
    <recommendedName>
        <fullName evidence="15">Dihydroorotate dehydrogenase (quinone)</fullName>
        <ecNumber evidence="15">1.3.5.2</ecNumber>
    </recommendedName>
    <alternativeName>
        <fullName evidence="15">DHOdehase</fullName>
        <shortName evidence="15">DHOD</shortName>
        <shortName evidence="15">DHODase</shortName>
    </alternativeName>
    <alternativeName>
        <fullName evidence="15">Dihydroorotate oxidase</fullName>
    </alternativeName>
</protein>
<accession>A0A3M8AF44</accession>
<evidence type="ECO:0000256" key="9">
    <source>
        <dbReference type="ARBA" id="ARBA00022643"/>
    </source>
</evidence>
<feature type="active site" description="Nucleophile" evidence="15">
    <location>
        <position position="180"/>
    </location>
</feature>
<feature type="binding site" evidence="15">
    <location>
        <position position="273"/>
    </location>
    <ligand>
        <name>FMN</name>
        <dbReference type="ChEBI" id="CHEBI:58210"/>
    </ligand>
</feature>
<evidence type="ECO:0000256" key="11">
    <source>
        <dbReference type="ARBA" id="ARBA00023002"/>
    </source>
</evidence>
<dbReference type="GO" id="GO:0006207">
    <property type="term" value="P:'de novo' pyrimidine nucleobase biosynthetic process"/>
    <property type="evidence" value="ECO:0007669"/>
    <property type="project" value="UniProtKB-UniRule"/>
</dbReference>
<dbReference type="GeneID" id="82810021"/>
<dbReference type="AlphaFoldDB" id="A0A3M8AF44"/>
<evidence type="ECO:0000256" key="6">
    <source>
        <dbReference type="ARBA" id="ARBA00005359"/>
    </source>
</evidence>
<sequence>MYKLIRKYLFQMDTEEIHERTVDALKLVEDSAPGKSLLRMMFQVKDERLATKLWGMTFPNPVGLAAGFDKNAEVYHALGALGFGFVEVGTLTPQGQPGNPRPRLFRLPEHEAIINRMGFNNHGAYLASQHLVDYAYSDVPIGINIGKNKVTPNEEAASDYIKCLDMLYSYGHYFVINISSPNTPNLRDLQETESMRLLVRAVREKAAEMEARGIQKKPILLKVAPDMSDEHMRDVVQGAVEEGISGIIATNTTLSREAVQGHHYAEEAGGLSGKPLTERSTAWVKEIYQEVGDKVPIIGVGGIFTGEDAYAKIRAGASLVQVYTGMIYQGPGISKQINKKLLQLLKRDGFSHISEAVGVDARS</sequence>
<evidence type="ECO:0000313" key="18">
    <source>
        <dbReference type="EMBL" id="RNB49778.1"/>
    </source>
</evidence>
<evidence type="ECO:0000256" key="8">
    <source>
        <dbReference type="ARBA" id="ARBA00022630"/>
    </source>
</evidence>
<dbReference type="GO" id="GO:0106430">
    <property type="term" value="F:dihydroorotate dehydrogenase (quinone) activity"/>
    <property type="evidence" value="ECO:0007669"/>
    <property type="project" value="UniProtKB-EC"/>
</dbReference>